<feature type="region of interest" description="Disordered" evidence="1">
    <location>
        <begin position="1"/>
        <end position="22"/>
    </location>
</feature>
<accession>A0A9P8I0Y7</accession>
<dbReference type="OrthoDB" id="5352953at2759"/>
<dbReference type="EMBL" id="JAGHQL010000115">
    <property type="protein sequence ID" value="KAH0538279.1"/>
    <property type="molecule type" value="Genomic_DNA"/>
</dbReference>
<evidence type="ECO:0000313" key="2">
    <source>
        <dbReference type="EMBL" id="KAH0538279.1"/>
    </source>
</evidence>
<evidence type="ECO:0000256" key="1">
    <source>
        <dbReference type="SAM" id="MobiDB-lite"/>
    </source>
</evidence>
<name>A0A9P8I0Y7_9PEZI</name>
<protein>
    <submittedName>
        <fullName evidence="2">Uncharacterized protein</fullName>
    </submittedName>
</protein>
<proteinExistence type="predicted"/>
<sequence>MTDATSPAGGISSPNDMSSLSSSGTFSTTFARNLVEDYAKNEHPSDTTSRVLGAFLDHLPLDSLEVIVDDIVNNSKDLQKLAMRYTSTILFPSAVLNASGMAKYIDRVLTDRDELCCLAADGSTQTGLLLMAF</sequence>
<gene>
    <name evidence="2" type="ORF">FGG08_005099</name>
</gene>
<dbReference type="AlphaFoldDB" id="A0A9P8I0Y7"/>
<reference evidence="2" key="1">
    <citation type="submission" date="2021-03" db="EMBL/GenBank/DDBJ databases">
        <title>Comparative genomics and phylogenomic investigation of the class Geoglossomycetes provide insights into ecological specialization and systematics.</title>
        <authorList>
            <person name="Melie T."/>
            <person name="Pirro S."/>
            <person name="Miller A.N."/>
            <person name="Quandt A."/>
        </authorList>
    </citation>
    <scope>NUCLEOTIDE SEQUENCE</scope>
    <source>
        <strain evidence="2">GBOQ0MN5Z8</strain>
    </source>
</reference>
<keyword evidence="3" id="KW-1185">Reference proteome</keyword>
<feature type="compositionally biased region" description="Low complexity" evidence="1">
    <location>
        <begin position="12"/>
        <end position="22"/>
    </location>
</feature>
<dbReference type="Proteomes" id="UP000698800">
    <property type="component" value="Unassembled WGS sequence"/>
</dbReference>
<comment type="caution">
    <text evidence="2">The sequence shown here is derived from an EMBL/GenBank/DDBJ whole genome shotgun (WGS) entry which is preliminary data.</text>
</comment>
<organism evidence="2 3">
    <name type="scientific">Glutinoglossum americanum</name>
    <dbReference type="NCBI Taxonomy" id="1670608"/>
    <lineage>
        <taxon>Eukaryota</taxon>
        <taxon>Fungi</taxon>
        <taxon>Dikarya</taxon>
        <taxon>Ascomycota</taxon>
        <taxon>Pezizomycotina</taxon>
        <taxon>Geoglossomycetes</taxon>
        <taxon>Geoglossales</taxon>
        <taxon>Geoglossaceae</taxon>
        <taxon>Glutinoglossum</taxon>
    </lineage>
</organism>
<evidence type="ECO:0000313" key="3">
    <source>
        <dbReference type="Proteomes" id="UP000698800"/>
    </source>
</evidence>